<dbReference type="Proteomes" id="UP000242525">
    <property type="component" value="Unassembled WGS sequence"/>
</dbReference>
<evidence type="ECO:0000313" key="3">
    <source>
        <dbReference type="Proteomes" id="UP000242525"/>
    </source>
</evidence>
<dbReference type="EMBL" id="CCBN010000011">
    <property type="protein sequence ID" value="CDO55528.1"/>
    <property type="molecule type" value="Genomic_DNA"/>
</dbReference>
<name>A0A0J9XF49_GEOCN</name>
<feature type="region of interest" description="Disordered" evidence="1">
    <location>
        <begin position="381"/>
        <end position="416"/>
    </location>
</feature>
<organism evidence="2 3">
    <name type="scientific">Geotrichum candidum</name>
    <name type="common">Oospora lactis</name>
    <name type="synonym">Dipodascus geotrichum</name>
    <dbReference type="NCBI Taxonomy" id="1173061"/>
    <lineage>
        <taxon>Eukaryota</taxon>
        <taxon>Fungi</taxon>
        <taxon>Dikarya</taxon>
        <taxon>Ascomycota</taxon>
        <taxon>Saccharomycotina</taxon>
        <taxon>Dipodascomycetes</taxon>
        <taxon>Dipodascales</taxon>
        <taxon>Dipodascaceae</taxon>
        <taxon>Geotrichum</taxon>
    </lineage>
</organism>
<proteinExistence type="predicted"/>
<feature type="compositionally biased region" description="Basic and acidic residues" evidence="1">
    <location>
        <begin position="522"/>
        <end position="534"/>
    </location>
</feature>
<comment type="caution">
    <text evidence="2">The sequence shown here is derived from an EMBL/GenBank/DDBJ whole genome shotgun (WGS) entry which is preliminary data.</text>
</comment>
<sequence length="562" mass="62573">MTATHQFESPAYRRETYFLARPYQNSTSSIALQVQRVLPAQPDDISSTFSDSGDARPGFEPILDIKRNRPPIKKLLRKVRSFSGNNPRGANAGSIIIPPPNARYSVTDFDKLRQACENDTNGSNTICSNSGVSAMVEGNSPASQQHLKTFSVYERDSPKLPLAQFSKNGVTFSQRTTPLVARHSRLDRQDSLKLDHDHSILPHHSSNGGNSNNNTNPLIGQVSWNLVEDRAQEYKVIDSSTNTVIGRWRLIDRHTKLTNLSSSSSSIIRESHASSAGGSSRRVATAVPSQPFYSGQAPHLSLSRDKSELVLDRTAVWCFVVKGTVVATLKGYELSLISHRATIPGSDEPETMTHKIVRDRLYLDEYSRALRLRLVAAANREGGSLPTNAPTSSLSRPLPSLPEQQQSTSVPSTQKKMFRRHSMPPIMTGQVPSLSPHQATASSKPPLPIFEESSALDQYVTNFNRLKLSDGIMISALSLMLNLDDKLAVFALRKKLLEEAAAQEQQQQQQQQQQRQQRSPRRKLDEVINEHPENENNPPPSSFASRLKRSWKMPNFAKIRVF</sequence>
<evidence type="ECO:0000313" key="2">
    <source>
        <dbReference type="EMBL" id="CDO55528.1"/>
    </source>
</evidence>
<gene>
    <name evidence="2" type="ORF">BN980_GECA11s02606g</name>
</gene>
<reference evidence="2" key="1">
    <citation type="submission" date="2014-03" db="EMBL/GenBank/DDBJ databases">
        <authorList>
            <person name="Casaregola S."/>
        </authorList>
    </citation>
    <scope>NUCLEOTIDE SEQUENCE [LARGE SCALE GENOMIC DNA]</scope>
    <source>
        <strain evidence="2">CLIB 918</strain>
    </source>
</reference>
<dbReference type="AlphaFoldDB" id="A0A0J9XF49"/>
<keyword evidence="3" id="KW-1185">Reference proteome</keyword>
<protein>
    <submittedName>
        <fullName evidence="2">Uncharacterized protein</fullName>
    </submittedName>
</protein>
<feature type="compositionally biased region" description="Low complexity" evidence="1">
    <location>
        <begin position="503"/>
        <end position="517"/>
    </location>
</feature>
<feature type="compositionally biased region" description="Low complexity" evidence="1">
    <location>
        <begin position="392"/>
        <end position="409"/>
    </location>
</feature>
<evidence type="ECO:0000256" key="1">
    <source>
        <dbReference type="SAM" id="MobiDB-lite"/>
    </source>
</evidence>
<accession>A0A0J9XF49</accession>
<feature type="region of interest" description="Disordered" evidence="1">
    <location>
        <begin position="503"/>
        <end position="546"/>
    </location>
</feature>